<comment type="caution">
    <text evidence="2">The sequence shown here is derived from an EMBL/GenBank/DDBJ whole genome shotgun (WGS) entry which is preliminary data.</text>
</comment>
<dbReference type="AlphaFoldDB" id="A0A316TS06"/>
<gene>
    <name evidence="2" type="ORF">DDZ15_09605</name>
</gene>
<dbReference type="RefSeq" id="WP_109646892.1">
    <property type="nucleotide sequence ID" value="NZ_QGGB01000007.1"/>
</dbReference>
<dbReference type="EMBL" id="QGGB01000007">
    <property type="protein sequence ID" value="PWN06099.1"/>
    <property type="molecule type" value="Genomic_DNA"/>
</dbReference>
<sequence length="89" mass="9138">MITRLKKTITAIPAIIKLIRGKTPEEGKDIATSGVTSLAIAGSISAGKLQIGEIDTTLLLILGILEAAGYLYGCFAVSVGVTQSESTSS</sequence>
<dbReference type="OrthoDB" id="1524990at2"/>
<keyword evidence="1" id="KW-0472">Membrane</keyword>
<keyword evidence="3" id="KW-1185">Reference proteome</keyword>
<evidence type="ECO:0000256" key="1">
    <source>
        <dbReference type="SAM" id="Phobius"/>
    </source>
</evidence>
<organism evidence="2 3">
    <name type="scientific">Rhodohalobacter mucosus</name>
    <dbReference type="NCBI Taxonomy" id="2079485"/>
    <lineage>
        <taxon>Bacteria</taxon>
        <taxon>Pseudomonadati</taxon>
        <taxon>Balneolota</taxon>
        <taxon>Balneolia</taxon>
        <taxon>Balneolales</taxon>
        <taxon>Balneolaceae</taxon>
        <taxon>Rhodohalobacter</taxon>
    </lineage>
</organism>
<keyword evidence="1" id="KW-0812">Transmembrane</keyword>
<feature type="transmembrane region" description="Helical" evidence="1">
    <location>
        <begin position="58"/>
        <end position="81"/>
    </location>
</feature>
<protein>
    <submittedName>
        <fullName evidence="2">Uncharacterized protein</fullName>
    </submittedName>
</protein>
<evidence type="ECO:0000313" key="3">
    <source>
        <dbReference type="Proteomes" id="UP000245533"/>
    </source>
</evidence>
<evidence type="ECO:0000313" key="2">
    <source>
        <dbReference type="EMBL" id="PWN06099.1"/>
    </source>
</evidence>
<keyword evidence="1" id="KW-1133">Transmembrane helix</keyword>
<accession>A0A316TS06</accession>
<reference evidence="2 3" key="1">
    <citation type="submission" date="2018-05" db="EMBL/GenBank/DDBJ databases">
        <title>Rhodohalobacter halophilus gen. nov., sp. nov., a moderately halophilic member of the family Balneolaceae.</title>
        <authorList>
            <person name="Liu Z.-W."/>
        </authorList>
    </citation>
    <scope>NUCLEOTIDE SEQUENCE [LARGE SCALE GENOMIC DNA]</scope>
    <source>
        <strain evidence="2 3">8A47</strain>
    </source>
</reference>
<proteinExistence type="predicted"/>
<name>A0A316TS06_9BACT</name>
<dbReference type="Proteomes" id="UP000245533">
    <property type="component" value="Unassembled WGS sequence"/>
</dbReference>